<protein>
    <submittedName>
        <fullName evidence="1">Uncharacterized protein</fullName>
    </submittedName>
</protein>
<evidence type="ECO:0000313" key="1">
    <source>
        <dbReference type="EMBL" id="KAG0146369.1"/>
    </source>
</evidence>
<proteinExistence type="predicted"/>
<dbReference type="Proteomes" id="UP000886653">
    <property type="component" value="Unassembled WGS sequence"/>
</dbReference>
<sequence>MHPKSLNFFYRYNYQNNVQEIFVFGQNKKKSIYMEKERERERRKTLVKQFHQNCKKTKTKQILPSYCYNTLSKKEREERERERQCYKYYHTILNQNQKNMFNFFTYNDQEKRQTNKQTNK</sequence>
<dbReference type="AlphaFoldDB" id="A0A9P6NI21"/>
<comment type="caution">
    <text evidence="1">The sequence shown here is derived from an EMBL/GenBank/DDBJ whole genome shotgun (WGS) entry which is preliminary data.</text>
</comment>
<name>A0A9P6NI21_9BASI</name>
<accession>A0A9P6NI21</accession>
<evidence type="ECO:0000313" key="2">
    <source>
        <dbReference type="Proteomes" id="UP000886653"/>
    </source>
</evidence>
<dbReference type="EMBL" id="MU167262">
    <property type="protein sequence ID" value="KAG0146369.1"/>
    <property type="molecule type" value="Genomic_DNA"/>
</dbReference>
<keyword evidence="2" id="KW-1185">Reference proteome</keyword>
<organism evidence="1 2">
    <name type="scientific">Cronartium quercuum f. sp. fusiforme G11</name>
    <dbReference type="NCBI Taxonomy" id="708437"/>
    <lineage>
        <taxon>Eukaryota</taxon>
        <taxon>Fungi</taxon>
        <taxon>Dikarya</taxon>
        <taxon>Basidiomycota</taxon>
        <taxon>Pucciniomycotina</taxon>
        <taxon>Pucciniomycetes</taxon>
        <taxon>Pucciniales</taxon>
        <taxon>Coleosporiaceae</taxon>
        <taxon>Cronartium</taxon>
    </lineage>
</organism>
<gene>
    <name evidence="1" type="ORF">CROQUDRAFT_525570</name>
</gene>
<reference evidence="1" key="1">
    <citation type="submission" date="2013-11" db="EMBL/GenBank/DDBJ databases">
        <title>Genome sequence of the fusiform rust pathogen reveals effectors for host alternation and coevolution with pine.</title>
        <authorList>
            <consortium name="DOE Joint Genome Institute"/>
            <person name="Smith K."/>
            <person name="Pendleton A."/>
            <person name="Kubisiak T."/>
            <person name="Anderson C."/>
            <person name="Salamov A."/>
            <person name="Aerts A."/>
            <person name="Riley R."/>
            <person name="Clum A."/>
            <person name="Lindquist E."/>
            <person name="Ence D."/>
            <person name="Campbell M."/>
            <person name="Kronenberg Z."/>
            <person name="Feau N."/>
            <person name="Dhillon B."/>
            <person name="Hamelin R."/>
            <person name="Burleigh J."/>
            <person name="Smith J."/>
            <person name="Yandell M."/>
            <person name="Nelson C."/>
            <person name="Grigoriev I."/>
            <person name="Davis J."/>
        </authorList>
    </citation>
    <scope>NUCLEOTIDE SEQUENCE</scope>
    <source>
        <strain evidence="1">G11</strain>
    </source>
</reference>